<dbReference type="PANTHER" id="PTHR31082:SF4">
    <property type="entry name" value="PHEROMONE-REGULATED MEMBRANE PROTEIN 10"/>
    <property type="match status" value="1"/>
</dbReference>
<dbReference type="OrthoDB" id="413008at2759"/>
<dbReference type="GO" id="GO:0022857">
    <property type="term" value="F:transmembrane transporter activity"/>
    <property type="evidence" value="ECO:0007669"/>
    <property type="project" value="InterPro"/>
</dbReference>
<keyword evidence="4 7" id="KW-0472">Membrane</keyword>
<evidence type="ECO:0000313" key="10">
    <source>
        <dbReference type="EMBL" id="QPH18909.1"/>
    </source>
</evidence>
<dbReference type="Proteomes" id="UP000594364">
    <property type="component" value="Chromosome 6"/>
</dbReference>
<dbReference type="EMBL" id="CP031390">
    <property type="protein sequence ID" value="QPH18909.1"/>
    <property type="molecule type" value="Genomic_DNA"/>
</dbReference>
<evidence type="ECO:0000256" key="1">
    <source>
        <dbReference type="ARBA" id="ARBA00004141"/>
    </source>
</evidence>
<evidence type="ECO:0000256" key="3">
    <source>
        <dbReference type="ARBA" id="ARBA00022989"/>
    </source>
</evidence>
<evidence type="ECO:0000259" key="8">
    <source>
        <dbReference type="Pfam" id="PF06738"/>
    </source>
</evidence>
<dbReference type="InterPro" id="IPR010619">
    <property type="entry name" value="ThrE-like_N"/>
</dbReference>
<feature type="compositionally biased region" description="Polar residues" evidence="6">
    <location>
        <begin position="370"/>
        <end position="380"/>
    </location>
</feature>
<keyword evidence="2 7" id="KW-0812">Transmembrane</keyword>
<feature type="transmembrane region" description="Helical" evidence="7">
    <location>
        <begin position="556"/>
        <end position="573"/>
    </location>
</feature>
<evidence type="ECO:0000256" key="5">
    <source>
        <dbReference type="ARBA" id="ARBA00034125"/>
    </source>
</evidence>
<name>A0A7U3Q263_EPIFF</name>
<feature type="transmembrane region" description="Helical" evidence="7">
    <location>
        <begin position="685"/>
        <end position="704"/>
    </location>
</feature>
<keyword evidence="11" id="KW-1185">Reference proteome</keyword>
<feature type="domain" description="Threonine/serine exporter-like N-terminal" evidence="8">
    <location>
        <begin position="424"/>
        <end position="666"/>
    </location>
</feature>
<feature type="region of interest" description="Disordered" evidence="6">
    <location>
        <begin position="112"/>
        <end position="139"/>
    </location>
</feature>
<evidence type="ECO:0000313" key="11">
    <source>
        <dbReference type="Proteomes" id="UP000594364"/>
    </source>
</evidence>
<feature type="region of interest" description="Disordered" evidence="6">
    <location>
        <begin position="369"/>
        <end position="399"/>
    </location>
</feature>
<feature type="region of interest" description="Disordered" evidence="6">
    <location>
        <begin position="174"/>
        <end position="235"/>
    </location>
</feature>
<comment type="similarity">
    <text evidence="5">Belongs to the ThrE exporter (TC 2.A.79) family.</text>
</comment>
<feature type="domain" description="Threonine/Serine exporter ThrE" evidence="9">
    <location>
        <begin position="691"/>
        <end position="842"/>
    </location>
</feature>
<feature type="compositionally biased region" description="Low complexity" evidence="6">
    <location>
        <begin position="49"/>
        <end position="59"/>
    </location>
</feature>
<evidence type="ECO:0000259" key="9">
    <source>
        <dbReference type="Pfam" id="PF12821"/>
    </source>
</evidence>
<feature type="transmembrane region" description="Helical" evidence="7">
    <location>
        <begin position="818"/>
        <end position="847"/>
    </location>
</feature>
<sequence length="857" mass="91510">MASPPKSAQDDPGPDADYGPGPDMRNNHVHQRQDHHTPYEAAGQDDPFAGSACSGSSPGWSPPPAGESITLTPSVRDAAAAAAAAKREKGRVRFNSNAATIKPLVAVDLEPSAKVPERQSTPSPRLRPSILRANSSGSVTTAKDLSTELELDTEKVISAVAAQERAKQIAARVLRDSPPGSRASLDSFATTANSGGDMLSSDSNIPLRNLEQGKPGTEYAGDSRTQTPGNESDKAAAVKEEAYGLVQAHAQRYGSNTTNSPPADEEAVASAVQVTPSDMNGGLYDGVYNVPPPQQYRGSVLSQLLKLYKPTDPGLIGSSHNRNWSSSTAGAFTPPGLESGTVTPTHGRRKWYEQNRSQETLANLVEASTRLANPNKQSGEPKSPGKKRPAAKRRTSSGRLSAYWHKEEARITVHIAETLSRQGYIIKLCRALMLYGAPTHRLEEYLSMTARVLEIDGQFLYLPGCMLVSFDDRSTHTTEVRIVRTSQGIDLGKLKDVHQIYKEVMHDVIGTDDGIRLLDDLMSSRDKFNAWTRVLVFGLTSATCAPFSFSARLIDLPIVFCFGCLVGLLQLIVAPKSNMYSNVFEVTATIIVSFLARAFGSINGGNLFCFSALAQGGIVMLLPGYSVLCSALELQSRAIVPGSIRIVYAIIYSLLLGFGITVGAALYGLFDSNATSATTCSNPIASLYGFIFVPAFVLCISILYQAKWRQMPVMVIIAFTGYIVNFFSSQKFAASPQLANTLGALSVGILANLYSRLRHGVAAATLIPAIFSQVPGGLASTGGLLSGLSTANQLTNSSVVVNGTSTVRFNQGEPLNLVVFNVAASMIQIAIGIAVGLFLSAVVIYPFGKRRSGLFSF</sequence>
<keyword evidence="3 7" id="KW-1133">Transmembrane helix</keyword>
<feature type="compositionally biased region" description="Basic residues" evidence="6">
    <location>
        <begin position="384"/>
        <end position="396"/>
    </location>
</feature>
<feature type="transmembrane region" description="Helical" evidence="7">
    <location>
        <begin position="711"/>
        <end position="728"/>
    </location>
</feature>
<dbReference type="GO" id="GO:0016020">
    <property type="term" value="C:membrane"/>
    <property type="evidence" value="ECO:0007669"/>
    <property type="project" value="UniProtKB-SubCell"/>
</dbReference>
<dbReference type="Pfam" id="PF06738">
    <property type="entry name" value="ThrE"/>
    <property type="match status" value="1"/>
</dbReference>
<reference evidence="10 11" key="1">
    <citation type="journal article" date="2018" name="PLoS Genet.">
        <title>Repeat elements organise 3D genome structure and mediate transcription in the filamentous fungus Epichloe festucae.</title>
        <authorList>
            <person name="Winter D.J."/>
            <person name="Ganley A.R.D."/>
            <person name="Young C.A."/>
            <person name="Liachko I."/>
            <person name="Schardl C.L."/>
            <person name="Dupont P.Y."/>
            <person name="Berry D."/>
            <person name="Ram A."/>
            <person name="Scott B."/>
            <person name="Cox M.P."/>
        </authorList>
    </citation>
    <scope>NUCLEOTIDE SEQUENCE [LARGE SCALE GENOMIC DNA]</scope>
    <source>
        <strain evidence="10 11">Fl1</strain>
    </source>
</reference>
<dbReference type="AlphaFoldDB" id="A0A7U3Q263"/>
<evidence type="ECO:0008006" key="12">
    <source>
        <dbReference type="Google" id="ProtNLM"/>
    </source>
</evidence>
<evidence type="ECO:0000256" key="4">
    <source>
        <dbReference type="ARBA" id="ARBA00023136"/>
    </source>
</evidence>
<dbReference type="PANTHER" id="PTHR31082">
    <property type="entry name" value="PHEROMONE-REGULATED MEMBRANE PROTEIN 10"/>
    <property type="match status" value="1"/>
</dbReference>
<dbReference type="Pfam" id="PF12821">
    <property type="entry name" value="ThrE_2"/>
    <property type="match status" value="1"/>
</dbReference>
<organism evidence="10 11">
    <name type="scientific">Epichloe festucae (strain Fl1)</name>
    <dbReference type="NCBI Taxonomy" id="877507"/>
    <lineage>
        <taxon>Eukaryota</taxon>
        <taxon>Fungi</taxon>
        <taxon>Dikarya</taxon>
        <taxon>Ascomycota</taxon>
        <taxon>Pezizomycotina</taxon>
        <taxon>Sordariomycetes</taxon>
        <taxon>Hypocreomycetidae</taxon>
        <taxon>Hypocreales</taxon>
        <taxon>Clavicipitaceae</taxon>
        <taxon>Epichloe</taxon>
    </lineage>
</organism>
<protein>
    <recommendedName>
        <fullName evidence="12">DUF1212 domain membrane protein Prm10</fullName>
    </recommendedName>
</protein>
<evidence type="ECO:0000256" key="2">
    <source>
        <dbReference type="ARBA" id="ARBA00022692"/>
    </source>
</evidence>
<dbReference type="InterPro" id="IPR051361">
    <property type="entry name" value="ThrE/Ser_Exporter"/>
</dbReference>
<feature type="transmembrane region" description="Helical" evidence="7">
    <location>
        <begin position="761"/>
        <end position="779"/>
    </location>
</feature>
<comment type="subcellular location">
    <subcellularLocation>
        <location evidence="1">Membrane</location>
        <topology evidence="1">Multi-pass membrane protein</topology>
    </subcellularLocation>
</comment>
<feature type="transmembrane region" description="Helical" evidence="7">
    <location>
        <begin position="612"/>
        <end position="634"/>
    </location>
</feature>
<feature type="transmembrane region" description="Helical" evidence="7">
    <location>
        <begin position="646"/>
        <end position="670"/>
    </location>
</feature>
<feature type="transmembrane region" description="Helical" evidence="7">
    <location>
        <begin position="580"/>
        <end position="600"/>
    </location>
</feature>
<feature type="region of interest" description="Disordered" evidence="6">
    <location>
        <begin position="1"/>
        <end position="73"/>
    </location>
</feature>
<evidence type="ECO:0000256" key="6">
    <source>
        <dbReference type="SAM" id="MobiDB-lite"/>
    </source>
</evidence>
<proteinExistence type="inferred from homology"/>
<feature type="compositionally biased region" description="Polar residues" evidence="6">
    <location>
        <begin position="187"/>
        <end position="206"/>
    </location>
</feature>
<evidence type="ECO:0000256" key="7">
    <source>
        <dbReference type="SAM" id="Phobius"/>
    </source>
</evidence>
<feature type="region of interest" description="Disordered" evidence="6">
    <location>
        <begin position="318"/>
        <end position="349"/>
    </location>
</feature>
<feature type="compositionally biased region" description="Polar residues" evidence="6">
    <location>
        <begin position="318"/>
        <end position="330"/>
    </location>
</feature>
<gene>
    <name evidence="10" type="ORF">C2857_004032</name>
</gene>
<dbReference type="InterPro" id="IPR024528">
    <property type="entry name" value="ThrE_2"/>
</dbReference>
<feature type="transmembrane region" description="Helical" evidence="7">
    <location>
        <begin position="734"/>
        <end position="754"/>
    </location>
</feature>
<accession>A0A7U3Q263</accession>